<keyword evidence="3" id="KW-1185">Reference proteome</keyword>
<dbReference type="OrthoDB" id="428577at2759"/>
<evidence type="ECO:0000313" key="2">
    <source>
        <dbReference type="EMBL" id="KAF6237419.1"/>
    </source>
</evidence>
<proteinExistence type="predicted"/>
<evidence type="ECO:0000313" key="3">
    <source>
        <dbReference type="Proteomes" id="UP000578531"/>
    </source>
</evidence>
<dbReference type="Gene3D" id="3.10.20.90">
    <property type="entry name" value="Phosphatidylinositol 3-kinase Catalytic Subunit, Chain A, domain 1"/>
    <property type="match status" value="1"/>
</dbReference>
<feature type="region of interest" description="Disordered" evidence="1">
    <location>
        <begin position="160"/>
        <end position="255"/>
    </location>
</feature>
<organism evidence="2 3">
    <name type="scientific">Letharia columbiana</name>
    <dbReference type="NCBI Taxonomy" id="112416"/>
    <lineage>
        <taxon>Eukaryota</taxon>
        <taxon>Fungi</taxon>
        <taxon>Dikarya</taxon>
        <taxon>Ascomycota</taxon>
        <taxon>Pezizomycotina</taxon>
        <taxon>Lecanoromycetes</taxon>
        <taxon>OSLEUM clade</taxon>
        <taxon>Lecanoromycetidae</taxon>
        <taxon>Lecanorales</taxon>
        <taxon>Lecanorineae</taxon>
        <taxon>Parmeliaceae</taxon>
        <taxon>Letharia</taxon>
    </lineage>
</organism>
<dbReference type="EMBL" id="JACCJC010000014">
    <property type="protein sequence ID" value="KAF6237419.1"/>
    <property type="molecule type" value="Genomic_DNA"/>
</dbReference>
<dbReference type="Proteomes" id="UP000578531">
    <property type="component" value="Unassembled WGS sequence"/>
</dbReference>
<reference evidence="2 3" key="1">
    <citation type="journal article" date="2020" name="Genomics">
        <title>Complete, high-quality genomes from long-read metagenomic sequencing of two wolf lichen thalli reveals enigmatic genome architecture.</title>
        <authorList>
            <person name="McKenzie S.K."/>
            <person name="Walston R.F."/>
            <person name="Allen J.L."/>
        </authorList>
    </citation>
    <scope>NUCLEOTIDE SEQUENCE [LARGE SCALE GENOMIC DNA]</scope>
    <source>
        <strain evidence="2">WasteWater2</strain>
    </source>
</reference>
<evidence type="ECO:0000256" key="1">
    <source>
        <dbReference type="SAM" id="MobiDB-lite"/>
    </source>
</evidence>
<feature type="compositionally biased region" description="Basic and acidic residues" evidence="1">
    <location>
        <begin position="193"/>
        <end position="218"/>
    </location>
</feature>
<dbReference type="SUPFAM" id="SSF54236">
    <property type="entry name" value="Ubiquitin-like"/>
    <property type="match status" value="1"/>
</dbReference>
<accession>A0A8H6FYR7</accession>
<comment type="caution">
    <text evidence="2">The sequence shown here is derived from an EMBL/GenBank/DDBJ whole genome shotgun (WGS) entry which is preliminary data.</text>
</comment>
<name>A0A8H6FYR7_9LECA</name>
<dbReference type="GeneID" id="59285974"/>
<dbReference type="InterPro" id="IPR029071">
    <property type="entry name" value="Ubiquitin-like_domsf"/>
</dbReference>
<feature type="compositionally biased region" description="Basic and acidic residues" evidence="1">
    <location>
        <begin position="225"/>
        <end position="242"/>
    </location>
</feature>
<protein>
    <submittedName>
        <fullName evidence="2">Uncharacterized protein</fullName>
    </submittedName>
</protein>
<dbReference type="RefSeq" id="XP_037166743.1">
    <property type="nucleotide sequence ID" value="XM_037306233.1"/>
</dbReference>
<dbReference type="AlphaFoldDB" id="A0A8H6FYR7"/>
<sequence length="255" mass="28113">MPLGSAYSVEAQVTGQDQVGGLQFHVTPSTPPPTSSPSLVHAMHYVPDLSLKAPNPPGFDDRPIRILIQTMTGKIVTLNAWPSDWIYEVKLQVQDKEGVPPISKPAVAQTPKDVALDVAPWWCPIKPCILDDTNPAAIWERDRTICCNVQIPLRSDMFQPVTGKAPPSTPISAKTYPDHALPFHKPTAKHPPSRVDFDGIRSVKEMDEIKNRDGKREDEGGDVFGPDKEAKNSSNGGEERPRRNTFILLHPRLAP</sequence>
<gene>
    <name evidence="2" type="ORF">HO173_004309</name>
</gene>